<feature type="transmembrane region" description="Helical" evidence="5">
    <location>
        <begin position="253"/>
        <end position="272"/>
    </location>
</feature>
<evidence type="ECO:0000256" key="5">
    <source>
        <dbReference type="SAM" id="Phobius"/>
    </source>
</evidence>
<name>A0A7W8HZH4_9CAUL</name>
<evidence type="ECO:0000313" key="8">
    <source>
        <dbReference type="Proteomes" id="UP000566663"/>
    </source>
</evidence>
<feature type="transmembrane region" description="Helical" evidence="5">
    <location>
        <begin position="279"/>
        <end position="299"/>
    </location>
</feature>
<proteinExistence type="predicted"/>
<keyword evidence="4 5" id="KW-0472">Membrane</keyword>
<evidence type="ECO:0000256" key="3">
    <source>
        <dbReference type="ARBA" id="ARBA00022989"/>
    </source>
</evidence>
<dbReference type="GO" id="GO:0016020">
    <property type="term" value="C:membrane"/>
    <property type="evidence" value="ECO:0007669"/>
    <property type="project" value="UniProtKB-SubCell"/>
</dbReference>
<evidence type="ECO:0000259" key="6">
    <source>
        <dbReference type="Pfam" id="PF04932"/>
    </source>
</evidence>
<evidence type="ECO:0000256" key="2">
    <source>
        <dbReference type="ARBA" id="ARBA00022692"/>
    </source>
</evidence>
<keyword evidence="3 5" id="KW-1133">Transmembrane helix</keyword>
<comment type="caution">
    <text evidence="7">The sequence shown here is derived from an EMBL/GenBank/DDBJ whole genome shotgun (WGS) entry which is preliminary data.</text>
</comment>
<feature type="transmembrane region" description="Helical" evidence="5">
    <location>
        <begin position="156"/>
        <end position="174"/>
    </location>
</feature>
<dbReference type="EMBL" id="JACHFZ010000004">
    <property type="protein sequence ID" value="MBB5292655.1"/>
    <property type="molecule type" value="Genomic_DNA"/>
</dbReference>
<comment type="subcellular location">
    <subcellularLocation>
        <location evidence="1">Membrane</location>
        <topology evidence="1">Multi-pass membrane protein</topology>
    </subcellularLocation>
</comment>
<dbReference type="InterPro" id="IPR007016">
    <property type="entry name" value="O-antigen_ligase-rel_domated"/>
</dbReference>
<feature type="transmembrane region" description="Helical" evidence="5">
    <location>
        <begin position="12"/>
        <end position="33"/>
    </location>
</feature>
<dbReference type="PANTHER" id="PTHR37422:SF13">
    <property type="entry name" value="LIPOPOLYSACCHARIDE BIOSYNTHESIS PROTEIN PA4999-RELATED"/>
    <property type="match status" value="1"/>
</dbReference>
<feature type="transmembrane region" description="Helical" evidence="5">
    <location>
        <begin position="371"/>
        <end position="391"/>
    </location>
</feature>
<accession>A0A7W8HZH4</accession>
<feature type="transmembrane region" description="Helical" evidence="5">
    <location>
        <begin position="126"/>
        <end position="144"/>
    </location>
</feature>
<dbReference type="GO" id="GO:0016874">
    <property type="term" value="F:ligase activity"/>
    <property type="evidence" value="ECO:0007669"/>
    <property type="project" value="UniProtKB-KW"/>
</dbReference>
<sequence length="460" mass="49008">MERSLKIVSTTKWDTIVVAAAVLLVVSILFGGASRQHEVRLALVELTALPLLVIAGGRLIQNGVWRSHQFVLAILSIVVLIPLLQLAPVPPMIWTNLPGREPLVLALQLAGLQPGWATLSLTPDRTLGAALALLPPVAMFLAVLSSPQKLAVRLVGLYLIASVTSILLGAAQLASGGEQLYPWATTSAGSVNGFFANRNHLATFVLAMLPFALVLSAASLRRSRSNPLPIWLGAIFVGLVVVALGAIRSRAGIVLFPPVILASLVAAWIATGRKRIAPAFLMMIGVTGGALAAIAYLALPPILARFDSTSAAEGRFDRWPIVAQAAESYLPTGAGLGSFDPVYRSVEPLATLDNTFFNQAHNDYLEIWLEAGWLGAIALALFLVWFARRAWAAWRGKVSGARDLQRAATVAIGTVLVHSVGDYPLRTVAITTAFAMCCALLEMASLAESDAGDQRRRMRV</sequence>
<keyword evidence="7" id="KW-0436">Ligase</keyword>
<evidence type="ECO:0000256" key="4">
    <source>
        <dbReference type="ARBA" id="ARBA00023136"/>
    </source>
</evidence>
<dbReference type="AlphaFoldDB" id="A0A7W8HZH4"/>
<dbReference type="Proteomes" id="UP000566663">
    <property type="component" value="Unassembled WGS sequence"/>
</dbReference>
<dbReference type="InterPro" id="IPR051533">
    <property type="entry name" value="WaaL-like"/>
</dbReference>
<protein>
    <submittedName>
        <fullName evidence="7">O-antigen ligase</fullName>
    </submittedName>
</protein>
<gene>
    <name evidence="7" type="ORF">HNQ67_002179</name>
</gene>
<reference evidence="7 8" key="1">
    <citation type="submission" date="2020-08" db="EMBL/GenBank/DDBJ databases">
        <title>Genomic Encyclopedia of Type Strains, Phase IV (KMG-IV): sequencing the most valuable type-strain genomes for metagenomic binning, comparative biology and taxonomic classification.</title>
        <authorList>
            <person name="Goeker M."/>
        </authorList>
    </citation>
    <scope>NUCLEOTIDE SEQUENCE [LARGE SCALE GENOMIC DNA]</scope>
    <source>
        <strain evidence="7 8">DSM 25335</strain>
    </source>
</reference>
<feature type="transmembrane region" description="Helical" evidence="5">
    <location>
        <begin position="200"/>
        <end position="218"/>
    </location>
</feature>
<feature type="transmembrane region" description="Helical" evidence="5">
    <location>
        <begin position="39"/>
        <end position="60"/>
    </location>
</feature>
<evidence type="ECO:0000313" key="7">
    <source>
        <dbReference type="EMBL" id="MBB5292655.1"/>
    </source>
</evidence>
<evidence type="ECO:0000256" key="1">
    <source>
        <dbReference type="ARBA" id="ARBA00004141"/>
    </source>
</evidence>
<feature type="domain" description="O-antigen ligase-related" evidence="6">
    <location>
        <begin position="237"/>
        <end position="379"/>
    </location>
</feature>
<keyword evidence="2 5" id="KW-0812">Transmembrane</keyword>
<dbReference type="Pfam" id="PF04932">
    <property type="entry name" value="Wzy_C"/>
    <property type="match status" value="1"/>
</dbReference>
<keyword evidence="8" id="KW-1185">Reference proteome</keyword>
<organism evidence="7 8">
    <name type="scientific">Brevundimonas basaltis</name>
    <dbReference type="NCBI Taxonomy" id="472166"/>
    <lineage>
        <taxon>Bacteria</taxon>
        <taxon>Pseudomonadati</taxon>
        <taxon>Pseudomonadota</taxon>
        <taxon>Alphaproteobacteria</taxon>
        <taxon>Caulobacterales</taxon>
        <taxon>Caulobacteraceae</taxon>
        <taxon>Brevundimonas</taxon>
    </lineage>
</organism>
<dbReference type="RefSeq" id="WP_183255231.1">
    <property type="nucleotide sequence ID" value="NZ_BAAAFF010000001.1"/>
</dbReference>
<dbReference type="PANTHER" id="PTHR37422">
    <property type="entry name" value="TEICHURONIC ACID BIOSYNTHESIS PROTEIN TUAE"/>
    <property type="match status" value="1"/>
</dbReference>
<feature type="transmembrane region" description="Helical" evidence="5">
    <location>
        <begin position="72"/>
        <end position="94"/>
    </location>
</feature>
<feature type="transmembrane region" description="Helical" evidence="5">
    <location>
        <begin position="230"/>
        <end position="247"/>
    </location>
</feature>